<dbReference type="RefSeq" id="WP_207617131.1">
    <property type="nucleotide sequence ID" value="NZ_JAFNLL010000040.1"/>
</dbReference>
<organism evidence="2 3">
    <name type="scientific">Arthrobacter cavernae</name>
    <dbReference type="NCBI Taxonomy" id="2817681"/>
    <lineage>
        <taxon>Bacteria</taxon>
        <taxon>Bacillati</taxon>
        <taxon>Actinomycetota</taxon>
        <taxon>Actinomycetes</taxon>
        <taxon>Micrococcales</taxon>
        <taxon>Micrococcaceae</taxon>
        <taxon>Arthrobacter</taxon>
    </lineage>
</organism>
<sequence>MNKTSDSNDVRHHSDAPAEGETEGWVSHDTGLHSQDPAEGPDIDDAPEADAGPEES</sequence>
<evidence type="ECO:0000313" key="3">
    <source>
        <dbReference type="Proteomes" id="UP000664164"/>
    </source>
</evidence>
<evidence type="ECO:0000313" key="2">
    <source>
        <dbReference type="EMBL" id="MBO1269272.1"/>
    </source>
</evidence>
<comment type="caution">
    <text evidence="2">The sequence shown here is derived from an EMBL/GenBank/DDBJ whole genome shotgun (WGS) entry which is preliminary data.</text>
</comment>
<feature type="compositionally biased region" description="Basic and acidic residues" evidence="1">
    <location>
        <begin position="1"/>
        <end position="16"/>
    </location>
</feature>
<reference evidence="2" key="1">
    <citation type="submission" date="2021-03" db="EMBL/GenBank/DDBJ databases">
        <title>A new species, PO-11, isolated from a karst cave deposit.</title>
        <authorList>
            <person name="Zhaoxiaoyong W."/>
        </authorList>
    </citation>
    <scope>NUCLEOTIDE SEQUENCE</scope>
    <source>
        <strain evidence="2">PO-11</strain>
    </source>
</reference>
<proteinExistence type="predicted"/>
<keyword evidence="3" id="KW-1185">Reference proteome</keyword>
<dbReference type="EMBL" id="JAFNLL010000040">
    <property type="protein sequence ID" value="MBO1269272.1"/>
    <property type="molecule type" value="Genomic_DNA"/>
</dbReference>
<protein>
    <submittedName>
        <fullName evidence="2">Uncharacterized protein</fullName>
    </submittedName>
</protein>
<accession>A0A939HJP6</accession>
<feature type="region of interest" description="Disordered" evidence="1">
    <location>
        <begin position="1"/>
        <end position="56"/>
    </location>
</feature>
<evidence type="ECO:0000256" key="1">
    <source>
        <dbReference type="SAM" id="MobiDB-lite"/>
    </source>
</evidence>
<dbReference type="Proteomes" id="UP000664164">
    <property type="component" value="Unassembled WGS sequence"/>
</dbReference>
<feature type="compositionally biased region" description="Acidic residues" evidence="1">
    <location>
        <begin position="39"/>
        <end position="56"/>
    </location>
</feature>
<dbReference type="AlphaFoldDB" id="A0A939HJP6"/>
<name>A0A939HJP6_9MICC</name>
<gene>
    <name evidence="2" type="ORF">J1902_15090</name>
</gene>